<name>A0A2R7Y2Z6_9CREN</name>
<accession>A0A2R7Y2Z6</accession>
<comment type="caution">
    <text evidence="3">The sequence shown here is derived from an EMBL/GenBank/DDBJ whole genome shotgun (WGS) entry which is preliminary data.</text>
</comment>
<organism evidence="3 4">
    <name type="scientific">Zestosphaera tikiterensis</name>
    <dbReference type="NCBI Taxonomy" id="1973259"/>
    <lineage>
        <taxon>Archaea</taxon>
        <taxon>Thermoproteota</taxon>
        <taxon>Thermoprotei</taxon>
        <taxon>Desulfurococcales</taxon>
        <taxon>Desulfurococcaceae</taxon>
        <taxon>Zestosphaera</taxon>
    </lineage>
</organism>
<protein>
    <submittedName>
        <fullName evidence="3">Aldo/keto reductase</fullName>
    </submittedName>
</protein>
<gene>
    <name evidence="3" type="ORF">B7O98_08290</name>
</gene>
<evidence type="ECO:0000313" key="3">
    <source>
        <dbReference type="EMBL" id="PUA31789.1"/>
    </source>
</evidence>
<reference evidence="3 4" key="1">
    <citation type="journal article" date="2018" name="Syst. Appl. Microbiol.">
        <title>A new symbiotic nanoarchaeote (Candidatus Nanoclepta minutus) and its host (Zestosphaera tikiterensis gen. nov., sp. nov.) from a New Zealand hot spring.</title>
        <authorList>
            <person name="St John E."/>
            <person name="Liu Y."/>
            <person name="Podar M."/>
            <person name="Stott M.B."/>
            <person name="Meneghin J."/>
            <person name="Chen Z."/>
            <person name="Lagutin K."/>
            <person name="Mitchell K."/>
            <person name="Reysenbach A.L."/>
        </authorList>
    </citation>
    <scope>NUCLEOTIDE SEQUENCE [LARGE SCALE GENOMIC DNA]</scope>
    <source>
        <strain evidence="3">NZ3</strain>
    </source>
</reference>
<dbReference type="InterPro" id="IPR036812">
    <property type="entry name" value="NAD(P)_OxRdtase_dom_sf"/>
</dbReference>
<dbReference type="EMBL" id="NBVN01000006">
    <property type="protein sequence ID" value="PUA31789.1"/>
    <property type="molecule type" value="Genomic_DNA"/>
</dbReference>
<dbReference type="GO" id="GO:0016491">
    <property type="term" value="F:oxidoreductase activity"/>
    <property type="evidence" value="ECO:0007669"/>
    <property type="project" value="UniProtKB-KW"/>
</dbReference>
<keyword evidence="1" id="KW-0560">Oxidoreductase</keyword>
<evidence type="ECO:0000259" key="2">
    <source>
        <dbReference type="Pfam" id="PF00248"/>
    </source>
</evidence>
<proteinExistence type="predicted"/>
<evidence type="ECO:0000313" key="4">
    <source>
        <dbReference type="Proteomes" id="UP000244093"/>
    </source>
</evidence>
<feature type="domain" description="NADP-dependent oxidoreductase" evidence="2">
    <location>
        <begin position="17"/>
        <end position="341"/>
    </location>
</feature>
<dbReference type="Pfam" id="PF00248">
    <property type="entry name" value="Aldo_ket_red"/>
    <property type="match status" value="1"/>
</dbReference>
<dbReference type="InterPro" id="IPR050523">
    <property type="entry name" value="AKR_Detox_Biosynth"/>
</dbReference>
<dbReference type="Gene3D" id="3.20.20.100">
    <property type="entry name" value="NADP-dependent oxidoreductase domain"/>
    <property type="match status" value="1"/>
</dbReference>
<dbReference type="PANTHER" id="PTHR43364">
    <property type="entry name" value="NADH-SPECIFIC METHYLGLYOXAL REDUCTASE-RELATED"/>
    <property type="match status" value="1"/>
</dbReference>
<dbReference type="AlphaFoldDB" id="A0A2R7Y2Z6"/>
<dbReference type="InterPro" id="IPR023210">
    <property type="entry name" value="NADP_OxRdtase_dom"/>
</dbReference>
<dbReference type="PANTHER" id="PTHR43364:SF4">
    <property type="entry name" value="NAD(P)-LINKED OXIDOREDUCTASE SUPERFAMILY PROTEIN"/>
    <property type="match status" value="1"/>
</dbReference>
<dbReference type="Proteomes" id="UP000244093">
    <property type="component" value="Unassembled WGS sequence"/>
</dbReference>
<dbReference type="SUPFAM" id="SSF51430">
    <property type="entry name" value="NAD(P)-linked oxidoreductase"/>
    <property type="match status" value="1"/>
</dbReference>
<evidence type="ECO:0000256" key="1">
    <source>
        <dbReference type="ARBA" id="ARBA00023002"/>
    </source>
</evidence>
<sequence>MKYVRISSNCGLKVSVLSLGTWHLPRLPEKDDVGAYKIDVDEFKKVLKKAFDAGINFIDTANKYHGGISPVPLSHAGYAERLLGKLIKELNLPREELVIATKVGAQMSSGPNGSGLSRKHIVWQVKESLSRLQLEYVDIYYAHVFDPETPKLETLRTFNDLVRRGLTLHLGLSNIPPHHLVDYLRISEIEGLEPVVVLQYKYNLMERDAEKDVIPIAREFKLGITAYSPLAQGFLTGKYVDIQSRKWVIPELSRAAYMTQMSKRYFTDENLKFMIDFVEYAKSMNVTPTQLALAWLLKMSEIHNVPIIPIIGVSKINHLEEALAATEINLKDNDLKYLNEISLKISVSPQ</sequence>
<dbReference type="CDD" id="cd19079">
    <property type="entry name" value="AKR_EcYajO-like"/>
    <property type="match status" value="1"/>
</dbReference>